<gene>
    <name evidence="11" type="ORF">EI555_002466</name>
</gene>
<comment type="function">
    <text evidence="9">Has antibacterial activity.</text>
</comment>
<dbReference type="InterPro" id="IPR050544">
    <property type="entry name" value="Beta-defensin"/>
</dbReference>
<evidence type="ECO:0000256" key="4">
    <source>
        <dbReference type="ARBA" id="ARBA00022529"/>
    </source>
</evidence>
<reference evidence="12" key="1">
    <citation type="journal article" date="2019" name="IScience">
        <title>Narwhal Genome Reveals Long-Term Low Genetic Diversity despite Current Large Abundance Size.</title>
        <authorList>
            <person name="Westbury M.V."/>
            <person name="Petersen B."/>
            <person name="Garde E."/>
            <person name="Heide-Jorgensen M.P."/>
            <person name="Lorenzen E.D."/>
        </authorList>
    </citation>
    <scope>NUCLEOTIDE SEQUENCE [LARGE SCALE GENOMIC DNA]</scope>
</reference>
<dbReference type="Pfam" id="PF13841">
    <property type="entry name" value="Defensin_beta_2"/>
    <property type="match status" value="1"/>
</dbReference>
<evidence type="ECO:0000256" key="3">
    <source>
        <dbReference type="ARBA" id="ARBA00022525"/>
    </source>
</evidence>
<dbReference type="PANTHER" id="PTHR15001:SF9">
    <property type="entry name" value="BETA-DEFENSIN 115"/>
    <property type="match status" value="1"/>
</dbReference>
<evidence type="ECO:0000256" key="6">
    <source>
        <dbReference type="ARBA" id="ARBA00022940"/>
    </source>
</evidence>
<dbReference type="PANTHER" id="PTHR15001">
    <property type="entry name" value="BETA-DEFENSIN 123-RELATED"/>
    <property type="match status" value="1"/>
</dbReference>
<comment type="caution">
    <text evidence="11">The sequence shown here is derived from an EMBL/GenBank/DDBJ whole genome shotgun (WGS) entry which is preliminary data.</text>
</comment>
<evidence type="ECO:0000256" key="8">
    <source>
        <dbReference type="ARBA" id="ARBA00023157"/>
    </source>
</evidence>
<name>A0A4U1EZS2_MONMO</name>
<keyword evidence="5 9" id="KW-0732">Signal</keyword>
<dbReference type="EMBL" id="RWIC01000550">
    <property type="protein sequence ID" value="TKC42409.1"/>
    <property type="molecule type" value="Genomic_DNA"/>
</dbReference>
<evidence type="ECO:0000313" key="11">
    <source>
        <dbReference type="EMBL" id="TKC42409.1"/>
    </source>
</evidence>
<accession>A0A4U1EZS2</accession>
<proteinExistence type="inferred from homology"/>
<keyword evidence="8" id="KW-1015">Disulfide bond</keyword>
<keyword evidence="6 9" id="KW-0211">Defensin</keyword>
<keyword evidence="4 9" id="KW-0929">Antimicrobial</keyword>
<evidence type="ECO:0000256" key="9">
    <source>
        <dbReference type="RuleBase" id="RU231113"/>
    </source>
</evidence>
<sequence>MNLLMLTFMICGLLNLVTKDGWARKCGYGTGRCRKHCKENEKKKEKCGLRKLCCIPAKHKPSEPAKKEEMTYRAMASTAKYQLKTSDKRVLAVTVMSQ</sequence>
<protein>
    <recommendedName>
        <fullName evidence="9">Beta-defensin</fullName>
    </recommendedName>
</protein>
<dbReference type="AlphaFoldDB" id="A0A4U1EZS2"/>
<dbReference type="GO" id="GO:0045087">
    <property type="term" value="P:innate immune response"/>
    <property type="evidence" value="ECO:0007669"/>
    <property type="project" value="InterPro"/>
</dbReference>
<dbReference type="Proteomes" id="UP000308365">
    <property type="component" value="Unassembled WGS sequence"/>
</dbReference>
<dbReference type="GO" id="GO:0005576">
    <property type="term" value="C:extracellular region"/>
    <property type="evidence" value="ECO:0007669"/>
    <property type="project" value="UniProtKB-SubCell"/>
</dbReference>
<keyword evidence="3 9" id="KW-0964">Secreted</keyword>
<evidence type="ECO:0000256" key="5">
    <source>
        <dbReference type="ARBA" id="ARBA00022729"/>
    </source>
</evidence>
<dbReference type="GO" id="GO:0042742">
    <property type="term" value="P:defense response to bacterium"/>
    <property type="evidence" value="ECO:0007669"/>
    <property type="project" value="UniProtKB-UniRule"/>
</dbReference>
<evidence type="ECO:0000313" key="12">
    <source>
        <dbReference type="Proteomes" id="UP000308365"/>
    </source>
</evidence>
<comment type="similarity">
    <text evidence="2 9">Belongs to the beta-defensin family.</text>
</comment>
<comment type="subcellular location">
    <subcellularLocation>
        <location evidence="1 9">Secreted</location>
    </subcellularLocation>
</comment>
<dbReference type="InterPro" id="IPR025933">
    <property type="entry name" value="Beta_defensin_dom"/>
</dbReference>
<evidence type="ECO:0000256" key="2">
    <source>
        <dbReference type="ARBA" id="ARBA00007371"/>
    </source>
</evidence>
<evidence type="ECO:0000256" key="7">
    <source>
        <dbReference type="ARBA" id="ARBA00023022"/>
    </source>
</evidence>
<organism evidence="11 12">
    <name type="scientific">Monodon monoceros</name>
    <name type="common">Narwhal</name>
    <name type="synonym">Ceratodon monodon</name>
    <dbReference type="NCBI Taxonomy" id="40151"/>
    <lineage>
        <taxon>Eukaryota</taxon>
        <taxon>Metazoa</taxon>
        <taxon>Chordata</taxon>
        <taxon>Craniata</taxon>
        <taxon>Vertebrata</taxon>
        <taxon>Euteleostomi</taxon>
        <taxon>Mammalia</taxon>
        <taxon>Eutheria</taxon>
        <taxon>Laurasiatheria</taxon>
        <taxon>Artiodactyla</taxon>
        <taxon>Whippomorpha</taxon>
        <taxon>Cetacea</taxon>
        <taxon>Odontoceti</taxon>
        <taxon>Monodontidae</taxon>
        <taxon>Monodon</taxon>
    </lineage>
</organism>
<evidence type="ECO:0000256" key="1">
    <source>
        <dbReference type="ARBA" id="ARBA00004613"/>
    </source>
</evidence>
<feature type="signal peptide" evidence="9">
    <location>
        <begin position="1"/>
        <end position="23"/>
    </location>
</feature>
<keyword evidence="7 9" id="KW-0044">Antibiotic</keyword>
<feature type="domain" description="Beta-defensin" evidence="10">
    <location>
        <begin position="25"/>
        <end position="54"/>
    </location>
</feature>
<evidence type="ECO:0000259" key="10">
    <source>
        <dbReference type="Pfam" id="PF13841"/>
    </source>
</evidence>
<feature type="chain" id="PRO_5020980652" description="Beta-defensin" evidence="9">
    <location>
        <begin position="24"/>
        <end position="98"/>
    </location>
</feature>